<dbReference type="EMBL" id="FQZU01000018">
    <property type="protein sequence ID" value="SHK10600.1"/>
    <property type="molecule type" value="Genomic_DNA"/>
</dbReference>
<dbReference type="Proteomes" id="UP000183994">
    <property type="component" value="Unassembled WGS sequence"/>
</dbReference>
<accession>A0A1M6PRL9</accession>
<dbReference type="GO" id="GO:0046872">
    <property type="term" value="F:metal ion binding"/>
    <property type="evidence" value="ECO:0007669"/>
    <property type="project" value="UniProtKB-KW"/>
</dbReference>
<evidence type="ECO:0000313" key="8">
    <source>
        <dbReference type="Proteomes" id="UP000183994"/>
    </source>
</evidence>
<organism evidence="7 8">
    <name type="scientific">Desulfatibacillum alkenivorans DSM 16219</name>
    <dbReference type="NCBI Taxonomy" id="1121393"/>
    <lineage>
        <taxon>Bacteria</taxon>
        <taxon>Pseudomonadati</taxon>
        <taxon>Thermodesulfobacteriota</taxon>
        <taxon>Desulfobacteria</taxon>
        <taxon>Desulfobacterales</taxon>
        <taxon>Desulfatibacillaceae</taxon>
        <taxon>Desulfatibacillum</taxon>
    </lineage>
</organism>
<protein>
    <submittedName>
        <fullName evidence="7">Radical SAM superfamily enzyme, MoaA/NifB/PqqE/SkfB family</fullName>
    </submittedName>
</protein>
<keyword evidence="3" id="KW-0479">Metal-binding</keyword>
<dbReference type="AlphaFoldDB" id="A0A1M6PRL9"/>
<dbReference type="InterPro" id="IPR013785">
    <property type="entry name" value="Aldolase_TIM"/>
</dbReference>
<reference evidence="8" key="1">
    <citation type="submission" date="2016-11" db="EMBL/GenBank/DDBJ databases">
        <authorList>
            <person name="Varghese N."/>
            <person name="Submissions S."/>
        </authorList>
    </citation>
    <scope>NUCLEOTIDE SEQUENCE [LARGE SCALE GENOMIC DNA]</scope>
    <source>
        <strain evidence="8">DSM 16219</strain>
    </source>
</reference>
<name>A0A1M6PRL9_9BACT</name>
<dbReference type="SFLD" id="SFLDS00029">
    <property type="entry name" value="Radical_SAM"/>
    <property type="match status" value="1"/>
</dbReference>
<proteinExistence type="predicted"/>
<dbReference type="GO" id="GO:0003824">
    <property type="term" value="F:catalytic activity"/>
    <property type="evidence" value="ECO:0007669"/>
    <property type="project" value="InterPro"/>
</dbReference>
<gene>
    <name evidence="7" type="ORF">SAMN02745216_02881</name>
</gene>
<dbReference type="PANTHER" id="PTHR11228:SF22">
    <property type="entry name" value="PEPTIDE BIOSYNTHESIS PROTEIN YYDG-RELATED"/>
    <property type="match status" value="1"/>
</dbReference>
<dbReference type="PANTHER" id="PTHR11228">
    <property type="entry name" value="RADICAL SAM DOMAIN PROTEIN"/>
    <property type="match status" value="1"/>
</dbReference>
<dbReference type="InterPro" id="IPR058240">
    <property type="entry name" value="rSAM_sf"/>
</dbReference>
<keyword evidence="8" id="KW-1185">Reference proteome</keyword>
<comment type="cofactor">
    <cofactor evidence="1">
        <name>[4Fe-4S] cluster</name>
        <dbReference type="ChEBI" id="CHEBI:49883"/>
    </cofactor>
</comment>
<dbReference type="InterPro" id="IPR050377">
    <property type="entry name" value="Radical_SAM_PqqE_MftC-like"/>
</dbReference>
<dbReference type="Gene3D" id="3.20.20.70">
    <property type="entry name" value="Aldolase class I"/>
    <property type="match status" value="1"/>
</dbReference>
<dbReference type="SUPFAM" id="SSF102114">
    <property type="entry name" value="Radical SAM enzymes"/>
    <property type="match status" value="1"/>
</dbReference>
<feature type="domain" description="Radical SAM core" evidence="6">
    <location>
        <begin position="28"/>
        <end position="178"/>
    </location>
</feature>
<dbReference type="GO" id="GO:0051536">
    <property type="term" value="F:iron-sulfur cluster binding"/>
    <property type="evidence" value="ECO:0007669"/>
    <property type="project" value="UniProtKB-KW"/>
</dbReference>
<evidence type="ECO:0000313" key="7">
    <source>
        <dbReference type="EMBL" id="SHK10600.1"/>
    </source>
</evidence>
<keyword evidence="5" id="KW-0411">Iron-sulfur</keyword>
<dbReference type="InterPro" id="IPR007197">
    <property type="entry name" value="rSAM"/>
</dbReference>
<sequence length="439" mass="48840">MATAKNIFGGIKTAAGVFKGISPGQLIIQFTNKCNATCPQCGMNKGNKFSRSTLNMDECKRIIDAAAVKGVKALSLTGGEPLLYLDEIAELLKHAGQAGIEYTRTGTNGFFFANPGSPNFEDRVKKVADALADTPLRNFWVSVDSHAPEYHEKMRGFPGLVEGMEKAIPIFQERGIYPSANLGINRNTGGDSTAKLFIPPGITDGQTSETVLFYTGFKKAFDNFYHFVNDLGFTMVNTCYPMSINEEESEGLSAVYAATSTENITGFTPLEKSLLFKALAETIGKYRPVIRIFSPVTSLMALQGDYSNGHKESRPCLGGIDYFFVDAEGGNTYPCGFRGKDNMGKYYDLDMKTIDRNAACRLCDWECFRDPSELFWPFMQMARHPFTLAGRWMENTTSLKNWVKDLAYYRACGYFNGREAPNYIKMAKFAKTIWQPALY</sequence>
<evidence type="ECO:0000256" key="1">
    <source>
        <dbReference type="ARBA" id="ARBA00001966"/>
    </source>
</evidence>
<evidence type="ECO:0000256" key="5">
    <source>
        <dbReference type="ARBA" id="ARBA00023014"/>
    </source>
</evidence>
<dbReference type="STRING" id="1121393.SAMN02745216_02881"/>
<dbReference type="RefSeq" id="WP_073476870.1">
    <property type="nucleotide sequence ID" value="NZ_FQZU01000018.1"/>
</dbReference>
<evidence type="ECO:0000259" key="6">
    <source>
        <dbReference type="Pfam" id="PF04055"/>
    </source>
</evidence>
<keyword evidence="4" id="KW-0408">Iron</keyword>
<evidence type="ECO:0000256" key="4">
    <source>
        <dbReference type="ARBA" id="ARBA00023004"/>
    </source>
</evidence>
<dbReference type="Pfam" id="PF04055">
    <property type="entry name" value="Radical_SAM"/>
    <property type="match status" value="1"/>
</dbReference>
<dbReference type="CDD" id="cd01335">
    <property type="entry name" value="Radical_SAM"/>
    <property type="match status" value="1"/>
</dbReference>
<evidence type="ECO:0000256" key="2">
    <source>
        <dbReference type="ARBA" id="ARBA00022691"/>
    </source>
</evidence>
<keyword evidence="2" id="KW-0949">S-adenosyl-L-methionine</keyword>
<dbReference type="SFLD" id="SFLDG01067">
    <property type="entry name" value="SPASM/twitch_domain_containing"/>
    <property type="match status" value="1"/>
</dbReference>
<evidence type="ECO:0000256" key="3">
    <source>
        <dbReference type="ARBA" id="ARBA00022723"/>
    </source>
</evidence>
<dbReference type="OrthoDB" id="7021155at2"/>